<dbReference type="EMBL" id="JAYMYS010000001">
    <property type="protein sequence ID" value="KAK7412586.1"/>
    <property type="molecule type" value="Genomic_DNA"/>
</dbReference>
<evidence type="ECO:0000313" key="2">
    <source>
        <dbReference type="Proteomes" id="UP001386955"/>
    </source>
</evidence>
<comment type="caution">
    <text evidence="1">The sequence shown here is derived from an EMBL/GenBank/DDBJ whole genome shotgun (WGS) entry which is preliminary data.</text>
</comment>
<organism evidence="1 2">
    <name type="scientific">Psophocarpus tetragonolobus</name>
    <name type="common">Winged bean</name>
    <name type="synonym">Dolichos tetragonolobus</name>
    <dbReference type="NCBI Taxonomy" id="3891"/>
    <lineage>
        <taxon>Eukaryota</taxon>
        <taxon>Viridiplantae</taxon>
        <taxon>Streptophyta</taxon>
        <taxon>Embryophyta</taxon>
        <taxon>Tracheophyta</taxon>
        <taxon>Spermatophyta</taxon>
        <taxon>Magnoliopsida</taxon>
        <taxon>eudicotyledons</taxon>
        <taxon>Gunneridae</taxon>
        <taxon>Pentapetalae</taxon>
        <taxon>rosids</taxon>
        <taxon>fabids</taxon>
        <taxon>Fabales</taxon>
        <taxon>Fabaceae</taxon>
        <taxon>Papilionoideae</taxon>
        <taxon>50 kb inversion clade</taxon>
        <taxon>NPAAA clade</taxon>
        <taxon>indigoferoid/millettioid clade</taxon>
        <taxon>Phaseoleae</taxon>
        <taxon>Psophocarpus</taxon>
    </lineage>
</organism>
<proteinExistence type="predicted"/>
<reference evidence="1 2" key="1">
    <citation type="submission" date="2024-01" db="EMBL/GenBank/DDBJ databases">
        <title>The genomes of 5 underutilized Papilionoideae crops provide insights into root nodulation and disease resistanc.</title>
        <authorList>
            <person name="Jiang F."/>
        </authorList>
    </citation>
    <scope>NUCLEOTIDE SEQUENCE [LARGE SCALE GENOMIC DNA]</scope>
    <source>
        <strain evidence="1">DUOXIRENSHENG_FW03</strain>
        <tissue evidence="1">Leaves</tissue>
    </source>
</reference>
<gene>
    <name evidence="1" type="ORF">VNO78_04066</name>
</gene>
<dbReference type="Proteomes" id="UP001386955">
    <property type="component" value="Unassembled WGS sequence"/>
</dbReference>
<keyword evidence="2" id="KW-1185">Reference proteome</keyword>
<sequence>MKQIYMAVDLDVINIFLGICRRFKVTKLSFAEKRSHGWLLIVAGIAQLGERQTEDLKVAYFRQDLLSTCAPLQPVSQQRSPPAPPGNNFFPLLARPLQLQFGNSYVGASMPLKLLTRFSLACAPRQCYPLPRHHPV</sequence>
<name>A0AAN9TEE4_PSOTE</name>
<protein>
    <submittedName>
        <fullName evidence="1">Uncharacterized protein</fullName>
    </submittedName>
</protein>
<dbReference type="AlphaFoldDB" id="A0AAN9TEE4"/>
<evidence type="ECO:0000313" key="1">
    <source>
        <dbReference type="EMBL" id="KAK7412586.1"/>
    </source>
</evidence>
<accession>A0AAN9TEE4</accession>